<evidence type="ECO:0000313" key="1">
    <source>
        <dbReference type="EMBL" id="KAG0472438.1"/>
    </source>
</evidence>
<sequence>MFDEISHKMSASMKFSMIVSKVYLTYNAYTIRSSWHEKLPGSYIPENWTTVKNEDLVFYTSSLSRQVCPATARTNTIRHVESACHVPDYNVDHRCRTGNDCGVDSTTCRQRTCSLAGYCGLWAFID</sequence>
<gene>
    <name evidence="1" type="ORF">HPP92_016984</name>
</gene>
<protein>
    <submittedName>
        <fullName evidence="1">Uncharacterized protein</fullName>
    </submittedName>
</protein>
<dbReference type="AlphaFoldDB" id="A0A835QJ42"/>
<reference evidence="1 2" key="1">
    <citation type="journal article" date="2020" name="Nat. Food">
        <title>A phased Vanilla planifolia genome enables genetic improvement of flavour and production.</title>
        <authorList>
            <person name="Hasing T."/>
            <person name="Tang H."/>
            <person name="Brym M."/>
            <person name="Khazi F."/>
            <person name="Huang T."/>
            <person name="Chambers A.H."/>
        </authorList>
    </citation>
    <scope>NUCLEOTIDE SEQUENCE [LARGE SCALE GENOMIC DNA]</scope>
    <source>
        <tissue evidence="1">Leaf</tissue>
    </source>
</reference>
<comment type="caution">
    <text evidence="1">The sequence shown here is derived from an EMBL/GenBank/DDBJ whole genome shotgun (WGS) entry which is preliminary data.</text>
</comment>
<organism evidence="1 2">
    <name type="scientific">Vanilla planifolia</name>
    <name type="common">Vanilla</name>
    <dbReference type="NCBI Taxonomy" id="51239"/>
    <lineage>
        <taxon>Eukaryota</taxon>
        <taxon>Viridiplantae</taxon>
        <taxon>Streptophyta</taxon>
        <taxon>Embryophyta</taxon>
        <taxon>Tracheophyta</taxon>
        <taxon>Spermatophyta</taxon>
        <taxon>Magnoliopsida</taxon>
        <taxon>Liliopsida</taxon>
        <taxon>Asparagales</taxon>
        <taxon>Orchidaceae</taxon>
        <taxon>Vanilloideae</taxon>
        <taxon>Vanilleae</taxon>
        <taxon>Vanilla</taxon>
    </lineage>
</organism>
<proteinExistence type="predicted"/>
<name>A0A835QJ42_VANPL</name>
<evidence type="ECO:0000313" key="2">
    <source>
        <dbReference type="Proteomes" id="UP000639772"/>
    </source>
</evidence>
<accession>A0A835QJ42</accession>
<dbReference type="OrthoDB" id="8118055at2759"/>
<dbReference type="EMBL" id="JADCNM010000008">
    <property type="protein sequence ID" value="KAG0472438.1"/>
    <property type="molecule type" value="Genomic_DNA"/>
</dbReference>
<dbReference type="Proteomes" id="UP000639772">
    <property type="component" value="Unassembled WGS sequence"/>
</dbReference>